<comment type="similarity">
    <text evidence="2">Belongs to the DODA-type extradiol aromatic ring-opening dioxygenase family.</text>
</comment>
<dbReference type="OrthoDB" id="9790889at2"/>
<evidence type="ECO:0000313" key="8">
    <source>
        <dbReference type="Proteomes" id="UP000316030"/>
    </source>
</evidence>
<evidence type="ECO:0000256" key="4">
    <source>
        <dbReference type="ARBA" id="ARBA00022833"/>
    </source>
</evidence>
<keyword evidence="7" id="KW-0223">Dioxygenase</keyword>
<dbReference type="InterPro" id="IPR004183">
    <property type="entry name" value="Xdiol_dOase_suB"/>
</dbReference>
<protein>
    <submittedName>
        <fullName evidence="7">Aromatic ring-opening dioxygenase, catalytic subunit, LigB family</fullName>
    </submittedName>
</protein>
<evidence type="ECO:0000256" key="2">
    <source>
        <dbReference type="ARBA" id="ARBA00007581"/>
    </source>
</evidence>
<dbReference type="GO" id="GO:0008270">
    <property type="term" value="F:zinc ion binding"/>
    <property type="evidence" value="ECO:0007669"/>
    <property type="project" value="InterPro"/>
</dbReference>
<dbReference type="PIRSF" id="PIRSF006157">
    <property type="entry name" value="Doxgns_DODA"/>
    <property type="match status" value="1"/>
</dbReference>
<dbReference type="Gene3D" id="3.40.830.10">
    <property type="entry name" value="LigB-like"/>
    <property type="match status" value="1"/>
</dbReference>
<gene>
    <name evidence="7" type="ORF">SAMN06265173_106145</name>
</gene>
<dbReference type="SUPFAM" id="SSF53213">
    <property type="entry name" value="LigB-like"/>
    <property type="match status" value="1"/>
</dbReference>
<dbReference type="PANTHER" id="PTHR30096">
    <property type="entry name" value="4,5-DOPA DIOXYGENASE EXTRADIOL-LIKE PROTEIN"/>
    <property type="match status" value="1"/>
</dbReference>
<dbReference type="PANTHER" id="PTHR30096:SF0">
    <property type="entry name" value="4,5-DOPA DIOXYGENASE EXTRADIOL-LIKE PROTEIN"/>
    <property type="match status" value="1"/>
</dbReference>
<keyword evidence="5" id="KW-0560">Oxidoreductase</keyword>
<dbReference type="EMBL" id="FXTO01000006">
    <property type="protein sequence ID" value="SMO58551.1"/>
    <property type="molecule type" value="Genomic_DNA"/>
</dbReference>
<dbReference type="GO" id="GO:0008198">
    <property type="term" value="F:ferrous iron binding"/>
    <property type="evidence" value="ECO:0007669"/>
    <property type="project" value="InterPro"/>
</dbReference>
<dbReference type="RefSeq" id="WP_142492765.1">
    <property type="nucleotide sequence ID" value="NZ_FXTO01000006.1"/>
</dbReference>
<dbReference type="AlphaFoldDB" id="A0A521CIH6"/>
<dbReference type="CDD" id="cd07363">
    <property type="entry name" value="45_DOPA_Dioxygenase"/>
    <property type="match status" value="1"/>
</dbReference>
<evidence type="ECO:0000256" key="1">
    <source>
        <dbReference type="ARBA" id="ARBA00001947"/>
    </source>
</evidence>
<keyword evidence="4" id="KW-0862">Zinc</keyword>
<keyword evidence="8" id="KW-1185">Reference proteome</keyword>
<evidence type="ECO:0000256" key="5">
    <source>
        <dbReference type="ARBA" id="ARBA00023002"/>
    </source>
</evidence>
<feature type="domain" description="Extradiol ring-cleavage dioxygenase class III enzyme subunit B" evidence="6">
    <location>
        <begin position="43"/>
        <end position="258"/>
    </location>
</feature>
<sequence>MTQTLPTYFISHGGGPWPWIPQMAQALDPLAQSLAAMPAEIGTTPKAILMISGHWEGPDYAVMHSAQPPMVYDYSGFPPETYQIKYPAPGAPQIAEQAADLIRAAGLPTRLDDKQGFDHGTFVPAYVMYPQANIPLFQVSMRSHYDPAEHFELGRALAPLRDQGVLIVGSGLSYHNLGLFGPGAKVPSDEFDKWLTTTLALPPAQRTEELMGWELAPYARTCHAREDHLVPLFAALGAAENDQMTQTYHQKDIFGGVTASSFRFDTAPAA</sequence>
<evidence type="ECO:0000313" key="7">
    <source>
        <dbReference type="EMBL" id="SMO58551.1"/>
    </source>
</evidence>
<dbReference type="GO" id="GO:0016702">
    <property type="term" value="F:oxidoreductase activity, acting on single donors with incorporation of molecular oxygen, incorporation of two atoms of oxygen"/>
    <property type="evidence" value="ECO:0007669"/>
    <property type="project" value="UniProtKB-ARBA"/>
</dbReference>
<reference evidence="7 8" key="1">
    <citation type="submission" date="2017-05" db="EMBL/GenBank/DDBJ databases">
        <authorList>
            <person name="Varghese N."/>
            <person name="Submissions S."/>
        </authorList>
    </citation>
    <scope>NUCLEOTIDE SEQUENCE [LARGE SCALE GENOMIC DNA]</scope>
    <source>
        <strain evidence="7 8">DSM 29506</strain>
    </source>
</reference>
<name>A0A521CIH6_9RHOB</name>
<proteinExistence type="inferred from homology"/>
<dbReference type="Proteomes" id="UP000316030">
    <property type="component" value="Unassembled WGS sequence"/>
</dbReference>
<evidence type="ECO:0000259" key="6">
    <source>
        <dbReference type="Pfam" id="PF02900"/>
    </source>
</evidence>
<keyword evidence="3" id="KW-0479">Metal-binding</keyword>
<evidence type="ECO:0000256" key="3">
    <source>
        <dbReference type="ARBA" id="ARBA00022723"/>
    </source>
</evidence>
<organism evidence="7 8">
    <name type="scientific">Thalassovita litoralis</name>
    <dbReference type="NCBI Taxonomy" id="1010611"/>
    <lineage>
        <taxon>Bacteria</taxon>
        <taxon>Pseudomonadati</taxon>
        <taxon>Pseudomonadota</taxon>
        <taxon>Alphaproteobacteria</taxon>
        <taxon>Rhodobacterales</taxon>
        <taxon>Roseobacteraceae</taxon>
        <taxon>Thalassovita</taxon>
    </lineage>
</organism>
<dbReference type="Pfam" id="PF02900">
    <property type="entry name" value="LigB"/>
    <property type="match status" value="1"/>
</dbReference>
<comment type="cofactor">
    <cofactor evidence="1">
        <name>Zn(2+)</name>
        <dbReference type="ChEBI" id="CHEBI:29105"/>
    </cofactor>
</comment>
<accession>A0A521CIH6</accession>
<dbReference type="InterPro" id="IPR014436">
    <property type="entry name" value="Extradiol_dOase_DODA"/>
</dbReference>